<evidence type="ECO:0000256" key="1">
    <source>
        <dbReference type="ARBA" id="ARBA00004418"/>
    </source>
</evidence>
<dbReference type="OrthoDB" id="7467011at2"/>
<sequence>MTAPDRRQEPPMLRHPNSRRRPFATRSRFAIRPSFATLVYQAAVAAAALLVAAGAATAQTTTLRISTFKGQPHMASSYMLSKVAPPNVKIDIVEVATSSEAMDALLTGNIDAAYLGLVTAVLAVAQERPVAVIAGVSFKGARIVARKGSGVEAIKDLKGKTVAVSKAGQTDMMFRELLERAGLQVGRDVEYLLLPTNAHLEALASGRIDVAATTEPHGSVMLAMGLGTDIAPDLYDTSTGRVGIVLAVARSTIEKDPAKAQLIADLHAKATAWVKAHPDETAAELARIIRQKDDVVKLAMKNTELSIDIDAAFRKQTATLIDQLMRIKYLDRPVEADKVFDLRFLDKARAAAGAN</sequence>
<evidence type="ECO:0000313" key="6">
    <source>
        <dbReference type="EMBL" id="RAI35089.1"/>
    </source>
</evidence>
<evidence type="ECO:0000256" key="2">
    <source>
        <dbReference type="ARBA" id="ARBA00010742"/>
    </source>
</evidence>
<name>A0A327K8N4_9BRAD</name>
<comment type="caution">
    <text evidence="6">The sequence shown here is derived from an EMBL/GenBank/DDBJ whole genome shotgun (WGS) entry which is preliminary data.</text>
</comment>
<evidence type="ECO:0000259" key="5">
    <source>
        <dbReference type="SMART" id="SM00062"/>
    </source>
</evidence>
<dbReference type="PANTHER" id="PTHR30024:SF47">
    <property type="entry name" value="TAURINE-BINDING PERIPLASMIC PROTEIN"/>
    <property type="match status" value="1"/>
</dbReference>
<gene>
    <name evidence="6" type="ORF">CH338_19830</name>
</gene>
<proteinExistence type="inferred from homology"/>
<protein>
    <recommendedName>
        <fullName evidence="5">Solute-binding protein family 3/N-terminal domain-containing protein</fullName>
    </recommendedName>
</protein>
<evidence type="ECO:0000256" key="4">
    <source>
        <dbReference type="SAM" id="MobiDB-lite"/>
    </source>
</evidence>
<keyword evidence="3" id="KW-0732">Signal</keyword>
<reference evidence="6 7" key="1">
    <citation type="submission" date="2017-07" db="EMBL/GenBank/DDBJ databases">
        <title>Draft Genome Sequences of Select Purple Nonsulfur Bacteria.</title>
        <authorList>
            <person name="Lasarre B."/>
            <person name="Mckinlay J.B."/>
        </authorList>
    </citation>
    <scope>NUCLEOTIDE SEQUENCE [LARGE SCALE GENOMIC DNA]</scope>
    <source>
        <strain evidence="6 7">DSM 11907</strain>
    </source>
</reference>
<dbReference type="Pfam" id="PF13379">
    <property type="entry name" value="NMT1_2"/>
    <property type="match status" value="1"/>
</dbReference>
<comment type="similarity">
    <text evidence="2">Belongs to the bacterial solute-binding protein SsuA/TauA family.</text>
</comment>
<dbReference type="Gene3D" id="3.40.190.10">
    <property type="entry name" value="Periplasmic binding protein-like II"/>
    <property type="match status" value="3"/>
</dbReference>
<dbReference type="EMBL" id="NPEU01000276">
    <property type="protein sequence ID" value="RAI35089.1"/>
    <property type="molecule type" value="Genomic_DNA"/>
</dbReference>
<dbReference type="InterPro" id="IPR001638">
    <property type="entry name" value="Solute-binding_3/MltF_N"/>
</dbReference>
<dbReference type="Proteomes" id="UP000248863">
    <property type="component" value="Unassembled WGS sequence"/>
</dbReference>
<evidence type="ECO:0000313" key="7">
    <source>
        <dbReference type="Proteomes" id="UP000248863"/>
    </source>
</evidence>
<feature type="domain" description="Solute-binding protein family 3/N-terminal" evidence="5">
    <location>
        <begin position="62"/>
        <end position="277"/>
    </location>
</feature>
<dbReference type="SMART" id="SM00062">
    <property type="entry name" value="PBPb"/>
    <property type="match status" value="1"/>
</dbReference>
<dbReference type="GO" id="GO:0042597">
    <property type="term" value="C:periplasmic space"/>
    <property type="evidence" value="ECO:0007669"/>
    <property type="project" value="UniProtKB-SubCell"/>
</dbReference>
<organism evidence="6 7">
    <name type="scientific">Rhodoplanes elegans</name>
    <dbReference type="NCBI Taxonomy" id="29408"/>
    <lineage>
        <taxon>Bacteria</taxon>
        <taxon>Pseudomonadati</taxon>
        <taxon>Pseudomonadota</taxon>
        <taxon>Alphaproteobacteria</taxon>
        <taxon>Hyphomicrobiales</taxon>
        <taxon>Nitrobacteraceae</taxon>
        <taxon>Rhodoplanes</taxon>
    </lineage>
</organism>
<dbReference type="SUPFAM" id="SSF53850">
    <property type="entry name" value="Periplasmic binding protein-like II"/>
    <property type="match status" value="1"/>
</dbReference>
<keyword evidence="7" id="KW-1185">Reference proteome</keyword>
<comment type="subcellular location">
    <subcellularLocation>
        <location evidence="1">Periplasm</location>
    </subcellularLocation>
</comment>
<accession>A0A327K8N4</accession>
<evidence type="ECO:0000256" key="3">
    <source>
        <dbReference type="ARBA" id="ARBA00022729"/>
    </source>
</evidence>
<feature type="region of interest" description="Disordered" evidence="4">
    <location>
        <begin position="1"/>
        <end position="21"/>
    </location>
</feature>
<dbReference type="PANTHER" id="PTHR30024">
    <property type="entry name" value="ALIPHATIC SULFONATES-BINDING PROTEIN-RELATED"/>
    <property type="match status" value="1"/>
</dbReference>
<dbReference type="AlphaFoldDB" id="A0A327K8N4"/>